<dbReference type="SMART" id="SM00028">
    <property type="entry name" value="TPR"/>
    <property type="match status" value="6"/>
</dbReference>
<proteinExistence type="predicted"/>
<evidence type="ECO:0000256" key="1">
    <source>
        <dbReference type="ARBA" id="ARBA00022737"/>
    </source>
</evidence>
<gene>
    <name evidence="4" type="ORF">O0R41_03465</name>
</gene>
<evidence type="ECO:0000256" key="2">
    <source>
        <dbReference type="ARBA" id="ARBA00022803"/>
    </source>
</evidence>
<dbReference type="Gene3D" id="1.25.40.10">
    <property type="entry name" value="Tetratricopeptide repeat domain"/>
    <property type="match status" value="4"/>
</dbReference>
<keyword evidence="5" id="KW-1185">Reference proteome</keyword>
<dbReference type="PANTHER" id="PTHR45586:SF1">
    <property type="entry name" value="LIPOPOLYSACCHARIDE ASSEMBLY PROTEIN B"/>
    <property type="match status" value="1"/>
</dbReference>
<organism evidence="4 5">
    <name type="scientific">Sphingobium naphthae</name>
    <dbReference type="NCBI Taxonomy" id="1886786"/>
    <lineage>
        <taxon>Bacteria</taxon>
        <taxon>Pseudomonadati</taxon>
        <taxon>Pseudomonadota</taxon>
        <taxon>Alphaproteobacteria</taxon>
        <taxon>Sphingomonadales</taxon>
        <taxon>Sphingomonadaceae</taxon>
        <taxon>Sphingobium</taxon>
    </lineage>
</organism>
<dbReference type="InterPro" id="IPR051012">
    <property type="entry name" value="CellSynth/LPSAsmb/PSIAsmb"/>
</dbReference>
<reference evidence="5" key="1">
    <citation type="journal article" date="2022" name="J Environ Chem Eng">
        <title>Biodegradation of petroleum oil using a constructed nonpathogenic and heavy metal-tolerant bacterial consortium isolated from marine sponges.</title>
        <authorList>
            <person name="Dechsakulwatana C."/>
            <person name="Rungsihiranrut A."/>
            <person name="Muangchinda C."/>
            <person name="Ningthoujam R."/>
            <person name="Klankeo P."/>
            <person name="Pinyakong O."/>
        </authorList>
    </citation>
    <scope>NUCLEOTIDE SEQUENCE [LARGE SCALE GENOMIC DNA]</scope>
    <source>
        <strain evidence="5">MO2-4</strain>
    </source>
</reference>
<dbReference type="RefSeq" id="WP_317515794.1">
    <property type="nucleotide sequence ID" value="NZ_JAPTHD010000001.1"/>
</dbReference>
<dbReference type="Proteomes" id="UP001185984">
    <property type="component" value="Unassembled WGS sequence"/>
</dbReference>
<comment type="caution">
    <text evidence="4">The sequence shown here is derived from an EMBL/GenBank/DDBJ whole genome shotgun (WGS) entry which is preliminary data.</text>
</comment>
<dbReference type="EMBL" id="JAPTHD010000001">
    <property type="protein sequence ID" value="MDV5822655.1"/>
    <property type="molecule type" value="Genomic_DNA"/>
</dbReference>
<dbReference type="SUPFAM" id="SSF48452">
    <property type="entry name" value="TPR-like"/>
    <property type="match status" value="4"/>
</dbReference>
<name>A0ABU3ZT61_9SPHN</name>
<keyword evidence="1" id="KW-0677">Repeat</keyword>
<protein>
    <submittedName>
        <fullName evidence="4">Tetratricopeptide repeat protein</fullName>
    </submittedName>
</protein>
<dbReference type="Pfam" id="PF13432">
    <property type="entry name" value="TPR_16"/>
    <property type="match status" value="3"/>
</dbReference>
<keyword evidence="2 3" id="KW-0802">TPR repeat</keyword>
<evidence type="ECO:0000313" key="5">
    <source>
        <dbReference type="Proteomes" id="UP001185984"/>
    </source>
</evidence>
<feature type="repeat" description="TPR" evidence="3">
    <location>
        <begin position="463"/>
        <end position="496"/>
    </location>
</feature>
<dbReference type="PANTHER" id="PTHR45586">
    <property type="entry name" value="TPR REPEAT-CONTAINING PROTEIN PA4667"/>
    <property type="match status" value="1"/>
</dbReference>
<sequence>MARSRLFLIVGLFALLLAAAGLWQWRAHERDGSAALARGLAALAKDDMRSARVELMNAIKGNPRNAEARAAQARVLVELGDGAGAQAEAERARALGQAAAATRAVMAQALFLQGDLTGALREARADDLPQGDAAAAARVIARATLAQGDARAAMLAMERALALDAGDVRNWVELGRLRMAIGDQAGAIAAADRAVAMDADNARALGLRAELTRAQYGLTAALPWFQQATAADPDWVPVLEQYAATLADAGQATQMLAMTRRILAIDPGNARAWMMQAVMAARAGQGDLARKLLDRTGGRLDAEPATQLLRGVLHLQDGNPLLAAETLAPLVDAQPHNRIARTLLGRAYHDNGDYASAASTLAPIVAQRDADPYVLTLAARAQEALGDRALASDMLARAAWPVRPAADIFATARDASLANGAAPADPATAHDNIPYIRALLNMGRGGEALERARLLGRANPGAPAAWLILGDVLAAQGQAQEAVRAYEAAANIRFDRDAALRLAGAWSRLGNGARAAQVTQLFLTQHPADREALRLAAGFAIDAQDWRAAARLLQAVRAQVGDNDALLMAQLARVSLENGDRAAARAYARHGYRLMPGNPVTADMLGWVLLRTDAPGPAAVDLLEKAVALAPSVPALQMHLGQAYAAAGRKGEARLALNRAASARDFNGRQEALDALRAL</sequence>
<dbReference type="PROSITE" id="PS50005">
    <property type="entry name" value="TPR"/>
    <property type="match status" value="1"/>
</dbReference>
<evidence type="ECO:0000313" key="4">
    <source>
        <dbReference type="EMBL" id="MDV5822655.1"/>
    </source>
</evidence>
<dbReference type="InterPro" id="IPR011990">
    <property type="entry name" value="TPR-like_helical_dom_sf"/>
</dbReference>
<dbReference type="InterPro" id="IPR019734">
    <property type="entry name" value="TPR_rpt"/>
</dbReference>
<accession>A0ABU3ZT61</accession>
<evidence type="ECO:0000256" key="3">
    <source>
        <dbReference type="PROSITE-ProRule" id="PRU00339"/>
    </source>
</evidence>
<dbReference type="Pfam" id="PF14559">
    <property type="entry name" value="TPR_19"/>
    <property type="match status" value="1"/>
</dbReference>